<evidence type="ECO:0000313" key="1">
    <source>
        <dbReference type="EMBL" id="CDW26763.1"/>
    </source>
</evidence>
<dbReference type="AlphaFoldDB" id="A0A0K2TL32"/>
<reference evidence="1" key="1">
    <citation type="submission" date="2014-05" db="EMBL/GenBank/DDBJ databases">
        <authorList>
            <person name="Chronopoulou M."/>
        </authorList>
    </citation>
    <scope>NUCLEOTIDE SEQUENCE</scope>
    <source>
        <tissue evidence="1">Whole organism</tissue>
    </source>
</reference>
<name>A0A0K2TL32_LEPSM</name>
<sequence>MRKKGFAVCLIYFEEGFNSVFHSFILRQLNRDAFTFPPTPPPPISPHDCNCPLSSFLQNRDKRLLLLVT</sequence>
<organism evidence="1">
    <name type="scientific">Lepeophtheirus salmonis</name>
    <name type="common">Salmon louse</name>
    <name type="synonym">Caligus salmonis</name>
    <dbReference type="NCBI Taxonomy" id="72036"/>
    <lineage>
        <taxon>Eukaryota</taxon>
        <taxon>Metazoa</taxon>
        <taxon>Ecdysozoa</taxon>
        <taxon>Arthropoda</taxon>
        <taxon>Crustacea</taxon>
        <taxon>Multicrustacea</taxon>
        <taxon>Hexanauplia</taxon>
        <taxon>Copepoda</taxon>
        <taxon>Siphonostomatoida</taxon>
        <taxon>Caligidae</taxon>
        <taxon>Lepeophtheirus</taxon>
    </lineage>
</organism>
<protein>
    <submittedName>
        <fullName evidence="1">Uncharacterized protein</fullName>
    </submittedName>
</protein>
<dbReference type="EMBL" id="HACA01009402">
    <property type="protein sequence ID" value="CDW26763.1"/>
    <property type="molecule type" value="Transcribed_RNA"/>
</dbReference>
<proteinExistence type="predicted"/>
<accession>A0A0K2TL32</accession>